<accession>A0AAV2SK70</accession>
<dbReference type="EMBL" id="CAXKWB010069535">
    <property type="protein sequence ID" value="CAL4193185.1"/>
    <property type="molecule type" value="Genomic_DNA"/>
</dbReference>
<dbReference type="GO" id="GO:0005509">
    <property type="term" value="F:calcium ion binding"/>
    <property type="evidence" value="ECO:0007669"/>
    <property type="project" value="InterPro"/>
</dbReference>
<dbReference type="PROSITE" id="PS01186">
    <property type="entry name" value="EGF_2"/>
    <property type="match status" value="1"/>
</dbReference>
<feature type="non-terminal residue" evidence="10">
    <location>
        <position position="974"/>
    </location>
</feature>
<evidence type="ECO:0000313" key="11">
    <source>
        <dbReference type="Proteomes" id="UP001497623"/>
    </source>
</evidence>
<dbReference type="Gene3D" id="2.60.120.200">
    <property type="match status" value="2"/>
</dbReference>
<dbReference type="InterPro" id="IPR027397">
    <property type="entry name" value="Catenin-bd_sf"/>
</dbReference>
<evidence type="ECO:0000259" key="8">
    <source>
        <dbReference type="PROSITE" id="PS50025"/>
    </source>
</evidence>
<dbReference type="Gene3D" id="2.10.25.10">
    <property type="entry name" value="Laminin"/>
    <property type="match status" value="1"/>
</dbReference>
<evidence type="ECO:0000256" key="5">
    <source>
        <dbReference type="RuleBase" id="RU004357"/>
    </source>
</evidence>
<dbReference type="CDD" id="cd00110">
    <property type="entry name" value="LamG"/>
    <property type="match status" value="2"/>
</dbReference>
<dbReference type="Proteomes" id="UP001497623">
    <property type="component" value="Unassembled WGS sequence"/>
</dbReference>
<sequence length="974" mass="104813">MVDTIFSKVAWVGTQEHSGDLSADVMINHKTVDSLYHSKTFQIEVFVDLMIIFAKNINNTQSTKLRDLFFEHNHTNISAQLLYDIATGNPPASSLVLMVVSGPTNPLLIPQLEDCIRKLSGNKGTLIYLSISLNVGKQVIRFHSRKGNDFVSHLTKNKCSILNGFVKPIYAWWPPSSPKIMDYSVLTVKSEGLLLYSGPLSASREASIGVIGSSAPLVALQIVAGRPQLLLDGPKGSLSLLVPTRLDDGEWHDLNVKIDKQGASLMVDMCGRGWSQTSRDSSHCVAKAEWMDPRRADIIASSEPLQLGGLPYNHPDKEVFGWSEAPTRSHLLGCLSHLTINGEFIDLGEPAYSHNSNSGCNSQRGVCLGVGEDGCGMRGECVGGLNTPRCLCQVGWAGSTCDTPTIPATLGGNSYVKLALNFTPDPYKASIQLRVRTRGQHNGLLLQLAQQHHSAALKLHIRAGVACLTLVGRGSAKQETCLTEHTLGDGTWHLLHAERHGDNLLLLLDDADGTQRNQSLPSMSGQIGAPQQLHVDQQEGVTVGGTPDFVGVSVLSVQEDLRDSCVSDVRIDDRQVPLPPAMNGSRWGQVSGWEGLRHGCQPPGVEPCSNTACSPPFTCQSNWDMAQCSCGMGKQAVGSRCVDVDECLGSPCLHGGSCINLKSGYLCACGPSHAGDHCQWQRVTSESNPLMHPAIITALVISIISIVLLVTVLTVRYVRIRGRDSDGFIKKCRPGVIQVSKKPKSILSQNEIVIETIAQSVKPTVSSGRPAIITNDNVQSPGKSTLILSAADPLLAQDDLRAYAYEGEGSSAASLSSALSGLHSETSYDLDSIAVVTPEFGKVIDLLKNLPDATSELPRASKLNSSQTSDRNVDKRTSKPNKVSSRQSSPNLSIEGKSEQSEVQTISYISEYNNSSPSKLKSKLQSNEINKVSPGKERTLEKSSSSKPSKHVNVDPVPLSTAMAVQITEISSVL</sequence>
<keyword evidence="7" id="KW-0472">Membrane</keyword>
<evidence type="ECO:0000256" key="7">
    <source>
        <dbReference type="SAM" id="Phobius"/>
    </source>
</evidence>
<evidence type="ECO:0000256" key="1">
    <source>
        <dbReference type="ARBA" id="ARBA00022692"/>
    </source>
</evidence>
<dbReference type="Pfam" id="PF01049">
    <property type="entry name" value="CADH_Y-type_LIR"/>
    <property type="match status" value="1"/>
</dbReference>
<feature type="compositionally biased region" description="Low complexity" evidence="6">
    <location>
        <begin position="914"/>
        <end position="927"/>
    </location>
</feature>
<dbReference type="InterPro" id="IPR001881">
    <property type="entry name" value="EGF-like_Ca-bd_dom"/>
</dbReference>
<evidence type="ECO:0000259" key="9">
    <source>
        <dbReference type="PROSITE" id="PS50026"/>
    </source>
</evidence>
<evidence type="ECO:0000256" key="4">
    <source>
        <dbReference type="PROSITE-ProRule" id="PRU00076"/>
    </source>
</evidence>
<name>A0AAV2SK70_MEGNR</name>
<dbReference type="PANTHER" id="PTHR15036:SF85">
    <property type="entry name" value="SP2353, ISOFORM A"/>
    <property type="match status" value="1"/>
</dbReference>
<keyword evidence="4" id="KW-0245">EGF-like domain</keyword>
<keyword evidence="3 4" id="KW-1015">Disulfide bond</keyword>
<feature type="region of interest" description="Disordered" evidence="6">
    <location>
        <begin position="857"/>
        <end position="900"/>
    </location>
</feature>
<dbReference type="InterPro" id="IPR000742">
    <property type="entry name" value="EGF"/>
</dbReference>
<organism evidence="10 11">
    <name type="scientific">Meganyctiphanes norvegica</name>
    <name type="common">Northern krill</name>
    <name type="synonym">Thysanopoda norvegica</name>
    <dbReference type="NCBI Taxonomy" id="48144"/>
    <lineage>
        <taxon>Eukaryota</taxon>
        <taxon>Metazoa</taxon>
        <taxon>Ecdysozoa</taxon>
        <taxon>Arthropoda</taxon>
        <taxon>Crustacea</taxon>
        <taxon>Multicrustacea</taxon>
        <taxon>Malacostraca</taxon>
        <taxon>Eumalacostraca</taxon>
        <taxon>Eucarida</taxon>
        <taxon>Euphausiacea</taxon>
        <taxon>Euphausiidae</taxon>
        <taxon>Meganyctiphanes</taxon>
    </lineage>
</organism>
<protein>
    <submittedName>
        <fullName evidence="10">Uncharacterized protein</fullName>
    </submittedName>
</protein>
<comment type="caution">
    <text evidence="10">The sequence shown here is derived from an EMBL/GenBank/DDBJ whole genome shotgun (WGS) entry which is preliminary data.</text>
</comment>
<dbReference type="Pfam" id="PF02210">
    <property type="entry name" value="Laminin_G_2"/>
    <property type="match status" value="2"/>
</dbReference>
<dbReference type="CDD" id="cd00054">
    <property type="entry name" value="EGF_CA"/>
    <property type="match status" value="1"/>
</dbReference>
<dbReference type="PROSITE" id="PS50026">
    <property type="entry name" value="EGF_3"/>
    <property type="match status" value="2"/>
</dbReference>
<keyword evidence="1 7" id="KW-0812">Transmembrane</keyword>
<dbReference type="PROSITE" id="PS00010">
    <property type="entry name" value="ASX_HYDROXYL"/>
    <property type="match status" value="1"/>
</dbReference>
<evidence type="ECO:0000256" key="2">
    <source>
        <dbReference type="ARBA" id="ARBA00022989"/>
    </source>
</evidence>
<evidence type="ECO:0000313" key="10">
    <source>
        <dbReference type="EMBL" id="CAL4193185.1"/>
    </source>
</evidence>
<comment type="caution">
    <text evidence="4">Lacks conserved residue(s) required for the propagation of feature annotation.</text>
</comment>
<keyword evidence="11" id="KW-1185">Reference proteome</keyword>
<evidence type="ECO:0000256" key="3">
    <source>
        <dbReference type="ARBA" id="ARBA00023157"/>
    </source>
</evidence>
<dbReference type="InterPro" id="IPR000152">
    <property type="entry name" value="EGF-type_Asp/Asn_hydroxyl_site"/>
</dbReference>
<feature type="domain" description="EGF-like" evidence="9">
    <location>
        <begin position="643"/>
        <end position="679"/>
    </location>
</feature>
<reference evidence="10 11" key="1">
    <citation type="submission" date="2024-05" db="EMBL/GenBank/DDBJ databases">
        <authorList>
            <person name="Wallberg A."/>
        </authorList>
    </citation>
    <scope>NUCLEOTIDE SEQUENCE [LARGE SCALE GENOMIC DNA]</scope>
</reference>
<evidence type="ECO:0000256" key="6">
    <source>
        <dbReference type="SAM" id="MobiDB-lite"/>
    </source>
</evidence>
<dbReference type="SUPFAM" id="SSF49899">
    <property type="entry name" value="Concanavalin A-like lectins/glucanases"/>
    <property type="match status" value="2"/>
</dbReference>
<keyword evidence="2 7" id="KW-1133">Transmembrane helix</keyword>
<feature type="disulfide bond" evidence="4">
    <location>
        <begin position="392"/>
        <end position="401"/>
    </location>
</feature>
<proteinExistence type="predicted"/>
<comment type="function">
    <text evidence="5">Cadherins are calcium-dependent cell adhesion proteins.</text>
</comment>
<dbReference type="InterPro" id="IPR050372">
    <property type="entry name" value="Neurexin-related_CASP"/>
</dbReference>
<dbReference type="SMART" id="SM00282">
    <property type="entry name" value="LamG"/>
    <property type="match status" value="2"/>
</dbReference>
<feature type="domain" description="Laminin G" evidence="8">
    <location>
        <begin position="405"/>
        <end position="600"/>
    </location>
</feature>
<dbReference type="InterPro" id="IPR018097">
    <property type="entry name" value="EGF_Ca-bd_CS"/>
</dbReference>
<dbReference type="GO" id="GO:0007156">
    <property type="term" value="P:homophilic cell adhesion via plasma membrane adhesion molecules"/>
    <property type="evidence" value="ECO:0007669"/>
    <property type="project" value="InterPro"/>
</dbReference>
<gene>
    <name evidence="10" type="ORF">MNOR_LOCUS36814</name>
</gene>
<dbReference type="GO" id="GO:0016020">
    <property type="term" value="C:membrane"/>
    <property type="evidence" value="ECO:0007669"/>
    <property type="project" value="UniProtKB-SubCell"/>
</dbReference>
<dbReference type="SMART" id="SM00179">
    <property type="entry name" value="EGF_CA"/>
    <property type="match status" value="1"/>
</dbReference>
<dbReference type="InterPro" id="IPR001791">
    <property type="entry name" value="Laminin_G"/>
</dbReference>
<feature type="compositionally biased region" description="Polar residues" evidence="6">
    <location>
        <begin position="880"/>
        <end position="892"/>
    </location>
</feature>
<feature type="domain" description="Laminin G" evidence="8">
    <location>
        <begin position="160"/>
        <end position="360"/>
    </location>
</feature>
<dbReference type="PANTHER" id="PTHR15036">
    <property type="entry name" value="PIKACHURIN-LIKE PROTEIN"/>
    <property type="match status" value="1"/>
</dbReference>
<feature type="domain" description="EGF-like" evidence="9">
    <location>
        <begin position="363"/>
        <end position="402"/>
    </location>
</feature>
<dbReference type="Gene3D" id="4.10.900.10">
    <property type="entry name" value="TCF3-CBD (Catenin binding domain)"/>
    <property type="match status" value="1"/>
</dbReference>
<dbReference type="InterPro" id="IPR013320">
    <property type="entry name" value="ConA-like_dom_sf"/>
</dbReference>
<dbReference type="PROSITE" id="PS00022">
    <property type="entry name" value="EGF_1"/>
    <property type="match status" value="2"/>
</dbReference>
<feature type="transmembrane region" description="Helical" evidence="7">
    <location>
        <begin position="690"/>
        <end position="715"/>
    </location>
</feature>
<dbReference type="SUPFAM" id="SSF57196">
    <property type="entry name" value="EGF/Laminin"/>
    <property type="match status" value="1"/>
</dbReference>
<feature type="region of interest" description="Disordered" evidence="6">
    <location>
        <begin position="914"/>
        <end position="955"/>
    </location>
</feature>
<feature type="disulfide bond" evidence="4">
    <location>
        <begin position="669"/>
        <end position="678"/>
    </location>
</feature>
<dbReference type="PROSITE" id="PS50025">
    <property type="entry name" value="LAM_G_DOMAIN"/>
    <property type="match status" value="2"/>
</dbReference>
<dbReference type="AlphaFoldDB" id="A0AAV2SK70"/>
<dbReference type="PROSITE" id="PS01187">
    <property type="entry name" value="EGF_CA"/>
    <property type="match status" value="1"/>
</dbReference>
<dbReference type="SMART" id="SM00181">
    <property type="entry name" value="EGF"/>
    <property type="match status" value="3"/>
</dbReference>
<dbReference type="InterPro" id="IPR000233">
    <property type="entry name" value="Cadherin_Y-type_LIR"/>
</dbReference>
<dbReference type="GO" id="GO:0009887">
    <property type="term" value="P:animal organ morphogenesis"/>
    <property type="evidence" value="ECO:0007669"/>
    <property type="project" value="UniProtKB-ARBA"/>
</dbReference>